<accession>A0A067TWP6</accession>
<dbReference type="Gene3D" id="3.40.50.720">
    <property type="entry name" value="NAD(P)-binding Rossmann-like Domain"/>
    <property type="match status" value="1"/>
</dbReference>
<feature type="domain" description="NAD(P)-binding" evidence="2">
    <location>
        <begin position="7"/>
        <end position="214"/>
    </location>
</feature>
<dbReference type="InterPro" id="IPR016040">
    <property type="entry name" value="NAD(P)-bd_dom"/>
</dbReference>
<reference evidence="4" key="1">
    <citation type="journal article" date="2014" name="Proc. Natl. Acad. Sci. U.S.A.">
        <title>Extensive sampling of basidiomycete genomes demonstrates inadequacy of the white-rot/brown-rot paradigm for wood decay fungi.</title>
        <authorList>
            <person name="Riley R."/>
            <person name="Salamov A.A."/>
            <person name="Brown D.W."/>
            <person name="Nagy L.G."/>
            <person name="Floudas D."/>
            <person name="Held B.W."/>
            <person name="Levasseur A."/>
            <person name="Lombard V."/>
            <person name="Morin E."/>
            <person name="Otillar R."/>
            <person name="Lindquist E.A."/>
            <person name="Sun H."/>
            <person name="LaButti K.M."/>
            <person name="Schmutz J."/>
            <person name="Jabbour D."/>
            <person name="Luo H."/>
            <person name="Baker S.E."/>
            <person name="Pisabarro A.G."/>
            <person name="Walton J.D."/>
            <person name="Blanchette R.A."/>
            <person name="Henrissat B."/>
            <person name="Martin F."/>
            <person name="Cullen D."/>
            <person name="Hibbett D.S."/>
            <person name="Grigoriev I.V."/>
        </authorList>
    </citation>
    <scope>NUCLEOTIDE SEQUENCE [LARGE SCALE GENOMIC DNA]</scope>
    <source>
        <strain evidence="4">CBS 339.88</strain>
    </source>
</reference>
<protein>
    <recommendedName>
        <fullName evidence="2">NAD(P)-binding domain-containing protein</fullName>
    </recommendedName>
</protein>
<proteinExistence type="inferred from homology"/>
<dbReference type="STRING" id="685588.A0A067TWP6"/>
<dbReference type="SUPFAM" id="SSF51735">
    <property type="entry name" value="NAD(P)-binding Rossmann-fold domains"/>
    <property type="match status" value="1"/>
</dbReference>
<evidence type="ECO:0000256" key="1">
    <source>
        <dbReference type="ARBA" id="ARBA00038376"/>
    </source>
</evidence>
<dbReference type="Pfam" id="PF13460">
    <property type="entry name" value="NAD_binding_10"/>
    <property type="match status" value="1"/>
</dbReference>
<dbReference type="PANTHER" id="PTHR43355:SF2">
    <property type="entry name" value="FLAVIN REDUCTASE (NADPH)"/>
    <property type="match status" value="1"/>
</dbReference>
<dbReference type="InterPro" id="IPR036291">
    <property type="entry name" value="NAD(P)-bd_dom_sf"/>
</dbReference>
<dbReference type="Proteomes" id="UP000027222">
    <property type="component" value="Unassembled WGS sequence"/>
</dbReference>
<gene>
    <name evidence="3" type="ORF">GALMADRAFT_54429</name>
</gene>
<dbReference type="OrthoDB" id="10254221at2759"/>
<evidence type="ECO:0000313" key="4">
    <source>
        <dbReference type="Proteomes" id="UP000027222"/>
    </source>
</evidence>
<comment type="similarity">
    <text evidence="1">Belongs to the avfA family.</text>
</comment>
<keyword evidence="4" id="KW-1185">Reference proteome</keyword>
<dbReference type="InterPro" id="IPR051606">
    <property type="entry name" value="Polyketide_Oxido-like"/>
</dbReference>
<name>A0A067TWP6_GALM3</name>
<evidence type="ECO:0000259" key="2">
    <source>
        <dbReference type="Pfam" id="PF13460"/>
    </source>
</evidence>
<sequence>MQFLILGGTGPSGILLIRNALSSPAYPESSVVVYARTPSKLPADLTNHPRLSIIQGTLEDLDTAETAVQGADVVLSALGPPVTVGAVRYPAGCPIATFYEKLVGMMRRHGVRRFVLLGTASIEDERDRFSLAFKGMVAGVRVGAPNAYKDVVAMGEVVRASGGGEGEWDLDWTIVRVPFLTSGDSEGVVAGYIGDGRTGVRLARKAFAAFVLGEVEKREWVRKAPLISDA</sequence>
<evidence type="ECO:0000313" key="3">
    <source>
        <dbReference type="EMBL" id="KDR84384.1"/>
    </source>
</evidence>
<dbReference type="HOGENOM" id="CLU_025711_4_3_1"/>
<dbReference type="GO" id="GO:0016646">
    <property type="term" value="F:oxidoreductase activity, acting on the CH-NH group of donors, NAD or NADP as acceptor"/>
    <property type="evidence" value="ECO:0007669"/>
    <property type="project" value="TreeGrafter"/>
</dbReference>
<dbReference type="AlphaFoldDB" id="A0A067TWP6"/>
<organism evidence="3 4">
    <name type="scientific">Galerina marginata (strain CBS 339.88)</name>
    <dbReference type="NCBI Taxonomy" id="685588"/>
    <lineage>
        <taxon>Eukaryota</taxon>
        <taxon>Fungi</taxon>
        <taxon>Dikarya</taxon>
        <taxon>Basidiomycota</taxon>
        <taxon>Agaricomycotina</taxon>
        <taxon>Agaricomycetes</taxon>
        <taxon>Agaricomycetidae</taxon>
        <taxon>Agaricales</taxon>
        <taxon>Agaricineae</taxon>
        <taxon>Strophariaceae</taxon>
        <taxon>Galerina</taxon>
    </lineage>
</organism>
<dbReference type="EMBL" id="KL142368">
    <property type="protein sequence ID" value="KDR84384.1"/>
    <property type="molecule type" value="Genomic_DNA"/>
</dbReference>
<dbReference type="PANTHER" id="PTHR43355">
    <property type="entry name" value="FLAVIN REDUCTASE (NADPH)"/>
    <property type="match status" value="1"/>
</dbReference>